<protein>
    <recommendedName>
        <fullName evidence="2">Ankyrin repeat protein</fullName>
    </recommendedName>
</protein>
<evidence type="ECO:0008006" key="2">
    <source>
        <dbReference type="Google" id="ProtNLM"/>
    </source>
</evidence>
<reference evidence="1" key="1">
    <citation type="submission" date="2018-10" db="EMBL/GenBank/DDBJ databases">
        <title>Hidden diversity of soil giant viruses.</title>
        <authorList>
            <person name="Schulz F."/>
            <person name="Alteio L."/>
            <person name="Goudeau D."/>
            <person name="Ryan E.M."/>
            <person name="Malmstrom R.R."/>
            <person name="Blanchard J."/>
            <person name="Woyke T."/>
        </authorList>
    </citation>
    <scope>NUCLEOTIDE SEQUENCE</scope>
    <source>
        <strain evidence="1">EDV1</strain>
    </source>
</reference>
<evidence type="ECO:0000313" key="1">
    <source>
        <dbReference type="EMBL" id="AYV77727.1"/>
    </source>
</evidence>
<proteinExistence type="predicted"/>
<gene>
    <name evidence="1" type="ORF">Edafosvirus1_58</name>
</gene>
<dbReference type="SUPFAM" id="SSF48403">
    <property type="entry name" value="Ankyrin repeat"/>
    <property type="match status" value="1"/>
</dbReference>
<accession>A0A3G4ZS50</accession>
<sequence>MLSQKEYGSYKQNKKAFIRTKTLTLLAAIKKGNLVLANKILDNGFYDLNYLHPFRNSGSMVPYDGESLNYEKVKHNPDYHIEKNHPEYKFGQKTRTVLMHAIEHFKFGLVQKIIKNKNCDLNVMDHNGYTALTHSLKHGLNIADDLFDEYLKRKDLSFLEDDKYKKYISCYSSINQTIVKIQKVYQVEISNSINMDNNIYGDKNVILIICHYLI</sequence>
<organism evidence="1">
    <name type="scientific">Edafosvirus sp</name>
    <dbReference type="NCBI Taxonomy" id="2487765"/>
    <lineage>
        <taxon>Viruses</taxon>
        <taxon>Varidnaviria</taxon>
        <taxon>Bamfordvirae</taxon>
        <taxon>Nucleocytoviricota</taxon>
        <taxon>Megaviricetes</taxon>
        <taxon>Imitervirales</taxon>
        <taxon>Mimiviridae</taxon>
        <taxon>Klosneuvirinae</taxon>
    </lineage>
</organism>
<dbReference type="EMBL" id="MK072066">
    <property type="protein sequence ID" value="AYV77727.1"/>
    <property type="molecule type" value="Genomic_DNA"/>
</dbReference>
<dbReference type="Gene3D" id="1.25.40.20">
    <property type="entry name" value="Ankyrin repeat-containing domain"/>
    <property type="match status" value="1"/>
</dbReference>
<dbReference type="InterPro" id="IPR036770">
    <property type="entry name" value="Ankyrin_rpt-contain_sf"/>
</dbReference>
<name>A0A3G4ZS50_9VIRU</name>